<dbReference type="AlphaFoldDB" id="A0A0F9U1N6"/>
<proteinExistence type="predicted"/>
<feature type="domain" description="Metallo-beta-lactamase" evidence="1">
    <location>
        <begin position="69"/>
        <end position="258"/>
    </location>
</feature>
<dbReference type="SMART" id="SM00849">
    <property type="entry name" value="Lactamase_B"/>
    <property type="match status" value="1"/>
</dbReference>
<organism evidence="2">
    <name type="scientific">marine sediment metagenome</name>
    <dbReference type="NCBI Taxonomy" id="412755"/>
    <lineage>
        <taxon>unclassified sequences</taxon>
        <taxon>metagenomes</taxon>
        <taxon>ecological metagenomes</taxon>
    </lineage>
</organism>
<dbReference type="InterPro" id="IPR001279">
    <property type="entry name" value="Metallo-B-lactamas"/>
</dbReference>
<dbReference type="InterPro" id="IPR050855">
    <property type="entry name" value="NDM-1-like"/>
</dbReference>
<dbReference type="PANTHER" id="PTHR42951:SF20">
    <property type="entry name" value="BETA LACTAMASE"/>
    <property type="match status" value="1"/>
</dbReference>
<sequence length="342" mass="37916">MTQIKNTLTIFLIGTSMALTIASRTVVAASTPNYPDISVPFSAESVNIPNVYYFPGQSGVPDQYNEGFTSNAGFVVTNKGVIVFDALGTPSLGAAMLREIRKITDQPVTHIVVSHYHADHIYGLQAFRDLTNAEIIAQGSTSLYINSPDAAERLRQRKKSLAPWVDDGTRVILPDLTFKDEMFLTSGNYRFSIFHAGPAHAPGDSMMMVEPGNVLFSGDIIQNGRVPFLNSPQVDTGKWMQAIEKVKKLRPVVLIPGHGGASQHAMDALNFTYDYLSFVRDRMKSAVDNWIPFEDAYQQTDWSRYEALPAFEASNKANAYRVYLEMEQAVLDLANTHLTQKP</sequence>
<dbReference type="PANTHER" id="PTHR42951">
    <property type="entry name" value="METALLO-BETA-LACTAMASE DOMAIN-CONTAINING"/>
    <property type="match status" value="1"/>
</dbReference>
<comment type="caution">
    <text evidence="2">The sequence shown here is derived from an EMBL/GenBank/DDBJ whole genome shotgun (WGS) entry which is preliminary data.</text>
</comment>
<dbReference type="EMBL" id="LAZR01000218">
    <property type="protein sequence ID" value="KKN81212.1"/>
    <property type="molecule type" value="Genomic_DNA"/>
</dbReference>
<evidence type="ECO:0000313" key="2">
    <source>
        <dbReference type="EMBL" id="KKN81212.1"/>
    </source>
</evidence>
<dbReference type="Pfam" id="PF00753">
    <property type="entry name" value="Lactamase_B"/>
    <property type="match status" value="1"/>
</dbReference>
<accession>A0A0F9U1N6</accession>
<dbReference type="CDD" id="cd16282">
    <property type="entry name" value="metallo-hydrolase-like_MBL-fold"/>
    <property type="match status" value="1"/>
</dbReference>
<reference evidence="2" key="1">
    <citation type="journal article" date="2015" name="Nature">
        <title>Complex archaea that bridge the gap between prokaryotes and eukaryotes.</title>
        <authorList>
            <person name="Spang A."/>
            <person name="Saw J.H."/>
            <person name="Jorgensen S.L."/>
            <person name="Zaremba-Niedzwiedzka K."/>
            <person name="Martijn J."/>
            <person name="Lind A.E."/>
            <person name="van Eijk R."/>
            <person name="Schleper C."/>
            <person name="Guy L."/>
            <person name="Ettema T.J."/>
        </authorList>
    </citation>
    <scope>NUCLEOTIDE SEQUENCE</scope>
</reference>
<protein>
    <recommendedName>
        <fullName evidence="1">Metallo-beta-lactamase domain-containing protein</fullName>
    </recommendedName>
</protein>
<dbReference type="Gene3D" id="3.60.15.10">
    <property type="entry name" value="Ribonuclease Z/Hydroxyacylglutathione hydrolase-like"/>
    <property type="match status" value="1"/>
</dbReference>
<gene>
    <name evidence="2" type="ORF">LCGC14_0321660</name>
</gene>
<name>A0A0F9U1N6_9ZZZZ</name>
<dbReference type="InterPro" id="IPR036866">
    <property type="entry name" value="RibonucZ/Hydroxyglut_hydro"/>
</dbReference>
<dbReference type="SUPFAM" id="SSF56281">
    <property type="entry name" value="Metallo-hydrolase/oxidoreductase"/>
    <property type="match status" value="1"/>
</dbReference>
<evidence type="ECO:0000259" key="1">
    <source>
        <dbReference type="SMART" id="SM00849"/>
    </source>
</evidence>